<dbReference type="AlphaFoldDB" id="A0A364K7E2"/>
<feature type="domain" description="Purine catabolism PurC-like" evidence="2">
    <location>
        <begin position="10"/>
        <end position="120"/>
    </location>
</feature>
<organism evidence="4 5">
    <name type="scientific">Thermoflavimicrobium daqui</name>
    <dbReference type="NCBI Taxonomy" id="2137476"/>
    <lineage>
        <taxon>Bacteria</taxon>
        <taxon>Bacillati</taxon>
        <taxon>Bacillota</taxon>
        <taxon>Bacilli</taxon>
        <taxon>Bacillales</taxon>
        <taxon>Thermoactinomycetaceae</taxon>
        <taxon>Thermoflavimicrobium</taxon>
    </lineage>
</organism>
<evidence type="ECO:0008006" key="6">
    <source>
        <dbReference type="Google" id="ProtNLM"/>
    </source>
</evidence>
<dbReference type="PANTHER" id="PTHR33744:SF1">
    <property type="entry name" value="DNA-BINDING TRANSCRIPTIONAL ACTIVATOR ADER"/>
    <property type="match status" value="1"/>
</dbReference>
<protein>
    <recommendedName>
        <fullName evidence="6">PucR family transcriptional regulator</fullName>
    </recommendedName>
</protein>
<gene>
    <name evidence="4" type="ORF">DL897_04250</name>
</gene>
<dbReference type="PANTHER" id="PTHR33744">
    <property type="entry name" value="CARBOHYDRATE DIACID REGULATOR"/>
    <property type="match status" value="1"/>
</dbReference>
<feature type="region of interest" description="Disordered" evidence="1">
    <location>
        <begin position="132"/>
        <end position="151"/>
    </location>
</feature>
<evidence type="ECO:0000259" key="3">
    <source>
        <dbReference type="Pfam" id="PF13556"/>
    </source>
</evidence>
<feature type="compositionally biased region" description="Basic and acidic residues" evidence="1">
    <location>
        <begin position="132"/>
        <end position="142"/>
    </location>
</feature>
<dbReference type="EMBL" id="QJKK01000002">
    <property type="protein sequence ID" value="RAL26216.1"/>
    <property type="molecule type" value="Genomic_DNA"/>
</dbReference>
<dbReference type="InterPro" id="IPR025736">
    <property type="entry name" value="PucR_C-HTH_dom"/>
</dbReference>
<evidence type="ECO:0000313" key="5">
    <source>
        <dbReference type="Proteomes" id="UP000251213"/>
    </source>
</evidence>
<dbReference type="InterPro" id="IPR012914">
    <property type="entry name" value="PucR_dom"/>
</dbReference>
<comment type="caution">
    <text evidence="4">The sequence shown here is derived from an EMBL/GenBank/DDBJ whole genome shotgun (WGS) entry which is preliminary data.</text>
</comment>
<accession>A0A364K7E2</accession>
<dbReference type="Pfam" id="PF07905">
    <property type="entry name" value="PucR"/>
    <property type="match status" value="1"/>
</dbReference>
<dbReference type="InterPro" id="IPR042070">
    <property type="entry name" value="PucR_C-HTH_sf"/>
</dbReference>
<feature type="domain" description="PucR C-terminal helix-turn-helix" evidence="3">
    <location>
        <begin position="193"/>
        <end position="251"/>
    </location>
</feature>
<dbReference type="Pfam" id="PF13556">
    <property type="entry name" value="HTH_30"/>
    <property type="match status" value="1"/>
</dbReference>
<evidence type="ECO:0000256" key="1">
    <source>
        <dbReference type="SAM" id="MobiDB-lite"/>
    </source>
</evidence>
<dbReference type="InterPro" id="IPR051448">
    <property type="entry name" value="CdaR-like_regulators"/>
</dbReference>
<proteinExistence type="predicted"/>
<reference evidence="4 5" key="1">
    <citation type="submission" date="2018-06" db="EMBL/GenBank/DDBJ databases">
        <title>Thermoflavimicrobium daqus sp. nov., a thermophilic microbe isolated from Moutai-flavour Daqu.</title>
        <authorList>
            <person name="Wang X."/>
            <person name="Zhou H."/>
        </authorList>
    </citation>
    <scope>NUCLEOTIDE SEQUENCE [LARGE SCALE GENOMIC DNA]</scope>
    <source>
        <strain evidence="4 5">FBKL4.011</strain>
    </source>
</reference>
<evidence type="ECO:0000259" key="2">
    <source>
        <dbReference type="Pfam" id="PF07905"/>
    </source>
</evidence>
<sequence length="258" mass="29583">MMKLTIAKALEMNFFNRCILVAGKRGIYRPIHSVGILDNPNPAASPGDLLLTTGYVFKDDLQTQTHLLRELAKHHCAGLAIKVKRFLPHIPKAMIDEANRLNLPLIEIPYDVVLSDLLLKFGKEIIEQQKQIEQESHQRMDNSSENPAQPEASSHFLEPEILLQHIPEEILQSYYQATLEPLQRYDYEKGTDLLHTLDVYLATGKRIGEAAHQLYVHRNTLKFRIARIEELLGMDLQDPKVVFRLQLGLHITRILQQS</sequence>
<evidence type="ECO:0000313" key="4">
    <source>
        <dbReference type="EMBL" id="RAL26216.1"/>
    </source>
</evidence>
<dbReference type="Gene3D" id="1.10.10.2840">
    <property type="entry name" value="PucR C-terminal helix-turn-helix domain"/>
    <property type="match status" value="1"/>
</dbReference>
<name>A0A364K7E2_9BACL</name>
<reference evidence="4 5" key="2">
    <citation type="submission" date="2018-06" db="EMBL/GenBank/DDBJ databases">
        <authorList>
            <person name="Zhirakovskaya E."/>
        </authorList>
    </citation>
    <scope>NUCLEOTIDE SEQUENCE [LARGE SCALE GENOMIC DNA]</scope>
    <source>
        <strain evidence="4 5">FBKL4.011</strain>
    </source>
</reference>
<dbReference type="Proteomes" id="UP000251213">
    <property type="component" value="Unassembled WGS sequence"/>
</dbReference>
<dbReference type="OrthoDB" id="142218at2"/>
<keyword evidence="5" id="KW-1185">Reference proteome</keyword>